<protein>
    <submittedName>
        <fullName evidence="10">Drug resistance transporter, EmrB/QacA subfamily</fullName>
    </submittedName>
</protein>
<feature type="transmembrane region" description="Helical" evidence="8">
    <location>
        <begin position="283"/>
        <end position="306"/>
    </location>
</feature>
<comment type="caution">
    <text evidence="10">The sequence shown here is derived from an EMBL/GenBank/DDBJ whole genome shotgun (WGS) entry which is preliminary data.</text>
</comment>
<dbReference type="RefSeq" id="WP_344017209.1">
    <property type="nucleotide sequence ID" value="NZ_BAAAOE010000002.1"/>
</dbReference>
<feature type="transmembrane region" description="Helical" evidence="8">
    <location>
        <begin position="351"/>
        <end position="374"/>
    </location>
</feature>
<feature type="transmembrane region" description="Helical" evidence="8">
    <location>
        <begin position="216"/>
        <end position="235"/>
    </location>
</feature>
<dbReference type="InterPro" id="IPR004638">
    <property type="entry name" value="EmrB-like"/>
</dbReference>
<dbReference type="Gene3D" id="1.20.1250.20">
    <property type="entry name" value="MFS general substrate transporter like domains"/>
    <property type="match status" value="1"/>
</dbReference>
<evidence type="ECO:0000313" key="10">
    <source>
        <dbReference type="EMBL" id="MCP2161288.1"/>
    </source>
</evidence>
<evidence type="ECO:0000256" key="3">
    <source>
        <dbReference type="ARBA" id="ARBA00022475"/>
    </source>
</evidence>
<feature type="transmembrane region" description="Helical" evidence="8">
    <location>
        <begin position="125"/>
        <end position="147"/>
    </location>
</feature>
<keyword evidence="5 8" id="KW-1133">Transmembrane helix</keyword>
<feature type="transmembrane region" description="Helical" evidence="8">
    <location>
        <begin position="67"/>
        <end position="86"/>
    </location>
</feature>
<feature type="transmembrane region" description="Helical" evidence="8">
    <location>
        <begin position="256"/>
        <end position="277"/>
    </location>
</feature>
<feature type="domain" description="Major facilitator superfamily (MFS) profile" evidence="9">
    <location>
        <begin position="1"/>
        <end position="447"/>
    </location>
</feature>
<gene>
    <name evidence="10" type="ORF">LX12_002483</name>
</gene>
<dbReference type="Proteomes" id="UP001205740">
    <property type="component" value="Unassembled WGS sequence"/>
</dbReference>
<dbReference type="InterPro" id="IPR020846">
    <property type="entry name" value="MFS_dom"/>
</dbReference>
<evidence type="ECO:0000256" key="6">
    <source>
        <dbReference type="ARBA" id="ARBA00023136"/>
    </source>
</evidence>
<feature type="transmembrane region" description="Helical" evidence="8">
    <location>
        <begin position="425"/>
        <end position="443"/>
    </location>
</feature>
<dbReference type="EMBL" id="JAMTCG010000004">
    <property type="protein sequence ID" value="MCP2161288.1"/>
    <property type="molecule type" value="Genomic_DNA"/>
</dbReference>
<sequence length="472" mass="47328">MVAAAVLGTAIVMLDSTVVNVALPRIAADLDAGLASLQWTVTAYMTTLSALVLLGGSLGDRFGRRRVFLAGIVVFALASLACGLAPGIEVLVAARAVQGIGGALLTPGSLAMIQSSLRPADRARAIGLWSGLGGVASAVGPFVGGALADGPGWRWVFLVNIPVAIACILVAVRHVPETRDTQPHHGFDTLGAGAAIVALAATTVTLIRAADGGSGLEVGLEAVIAVVAGTVFVAAERRAREPMVPPHLFSSRTFTVVNVMTFAIYAAIGGQLFLTALQLQVVAGYPAVWAGAALLPVTVLMLLLSARSAALAARIGPRIPLTVGACALAGGLLLFLRIGPDADYVTDVLPGALLMGVGLVTLVAPLTSTVLAAVDDAHSGLASGVNNAVARAAGLLAVAAVPLLAGTSAAGTLDASFDTTFRRAVPVFAGVALVGAVIAWVGLRGREPDVSDGGTSAPDTAGRLPGNDAVDR</sequence>
<proteinExistence type="predicted"/>
<dbReference type="CDD" id="cd17321">
    <property type="entry name" value="MFS_MMR_MDR_like"/>
    <property type="match status" value="1"/>
</dbReference>
<feature type="transmembrane region" description="Helical" evidence="8">
    <location>
        <begin position="187"/>
        <end position="210"/>
    </location>
</feature>
<keyword evidence="2" id="KW-0813">Transport</keyword>
<dbReference type="InterPro" id="IPR011701">
    <property type="entry name" value="MFS"/>
</dbReference>
<accession>A0ABT1H6A2</accession>
<dbReference type="Pfam" id="PF07690">
    <property type="entry name" value="MFS_1"/>
    <property type="match status" value="1"/>
</dbReference>
<dbReference type="InterPro" id="IPR036259">
    <property type="entry name" value="MFS_trans_sf"/>
</dbReference>
<keyword evidence="3" id="KW-1003">Cell membrane</keyword>
<feature type="transmembrane region" description="Helical" evidence="8">
    <location>
        <begin position="318"/>
        <end position="339"/>
    </location>
</feature>
<evidence type="ECO:0000256" key="8">
    <source>
        <dbReference type="SAM" id="Phobius"/>
    </source>
</evidence>
<feature type="transmembrane region" description="Helical" evidence="8">
    <location>
        <begin position="92"/>
        <end position="113"/>
    </location>
</feature>
<feature type="transmembrane region" description="Helical" evidence="8">
    <location>
        <begin position="153"/>
        <end position="175"/>
    </location>
</feature>
<dbReference type="PRINTS" id="PR01036">
    <property type="entry name" value="TCRTETB"/>
</dbReference>
<dbReference type="Gene3D" id="1.20.1720.10">
    <property type="entry name" value="Multidrug resistance protein D"/>
    <property type="match status" value="1"/>
</dbReference>
<keyword evidence="6 8" id="KW-0472">Membrane</keyword>
<evidence type="ECO:0000256" key="7">
    <source>
        <dbReference type="SAM" id="MobiDB-lite"/>
    </source>
</evidence>
<feature type="transmembrane region" description="Helical" evidence="8">
    <location>
        <begin position="395"/>
        <end position="413"/>
    </location>
</feature>
<feature type="transmembrane region" description="Helical" evidence="8">
    <location>
        <begin position="37"/>
        <end position="55"/>
    </location>
</feature>
<evidence type="ECO:0000256" key="2">
    <source>
        <dbReference type="ARBA" id="ARBA00022448"/>
    </source>
</evidence>
<feature type="region of interest" description="Disordered" evidence="7">
    <location>
        <begin position="448"/>
        <end position="472"/>
    </location>
</feature>
<dbReference type="PANTHER" id="PTHR42718">
    <property type="entry name" value="MAJOR FACILITATOR SUPERFAMILY MULTIDRUG TRANSPORTER MFSC"/>
    <property type="match status" value="1"/>
</dbReference>
<comment type="subcellular location">
    <subcellularLocation>
        <location evidence="1">Cell membrane</location>
        <topology evidence="1">Multi-pass membrane protein</topology>
    </subcellularLocation>
</comment>
<name>A0ABT1H6A2_9NOCA</name>
<evidence type="ECO:0000256" key="4">
    <source>
        <dbReference type="ARBA" id="ARBA00022692"/>
    </source>
</evidence>
<evidence type="ECO:0000256" key="5">
    <source>
        <dbReference type="ARBA" id="ARBA00022989"/>
    </source>
</evidence>
<evidence type="ECO:0000256" key="1">
    <source>
        <dbReference type="ARBA" id="ARBA00004651"/>
    </source>
</evidence>
<organism evidence="10 11">
    <name type="scientific">Williamsia serinedens</name>
    <dbReference type="NCBI Taxonomy" id="391736"/>
    <lineage>
        <taxon>Bacteria</taxon>
        <taxon>Bacillati</taxon>
        <taxon>Actinomycetota</taxon>
        <taxon>Actinomycetes</taxon>
        <taxon>Mycobacteriales</taxon>
        <taxon>Nocardiaceae</taxon>
        <taxon>Williamsia</taxon>
    </lineage>
</organism>
<dbReference type="PROSITE" id="PS50850">
    <property type="entry name" value="MFS"/>
    <property type="match status" value="1"/>
</dbReference>
<keyword evidence="11" id="KW-1185">Reference proteome</keyword>
<dbReference type="PANTHER" id="PTHR42718:SF42">
    <property type="entry name" value="EXPORT PROTEIN"/>
    <property type="match status" value="1"/>
</dbReference>
<dbReference type="NCBIfam" id="TIGR00711">
    <property type="entry name" value="efflux_EmrB"/>
    <property type="match status" value="1"/>
</dbReference>
<dbReference type="SUPFAM" id="SSF103473">
    <property type="entry name" value="MFS general substrate transporter"/>
    <property type="match status" value="1"/>
</dbReference>
<keyword evidence="4 8" id="KW-0812">Transmembrane</keyword>
<evidence type="ECO:0000313" key="11">
    <source>
        <dbReference type="Proteomes" id="UP001205740"/>
    </source>
</evidence>
<reference evidence="10 11" key="1">
    <citation type="submission" date="2022-06" db="EMBL/GenBank/DDBJ databases">
        <title>Genomic Encyclopedia of Archaeal and Bacterial Type Strains, Phase II (KMG-II): from individual species to whole genera.</title>
        <authorList>
            <person name="Goeker M."/>
        </authorList>
    </citation>
    <scope>NUCLEOTIDE SEQUENCE [LARGE SCALE GENOMIC DNA]</scope>
    <source>
        <strain evidence="10 11">DSM 45037</strain>
    </source>
</reference>
<evidence type="ECO:0000259" key="9">
    <source>
        <dbReference type="PROSITE" id="PS50850"/>
    </source>
</evidence>